<proteinExistence type="predicted"/>
<evidence type="ECO:0000313" key="1">
    <source>
        <dbReference type="EMBL" id="AKE42160.1"/>
    </source>
</evidence>
<protein>
    <submittedName>
        <fullName evidence="1">Uncharacterized protein</fullName>
    </submittedName>
</protein>
<dbReference type="EMBL" id="LR134377">
    <property type="protein sequence ID" value="VEH05856.1"/>
    <property type="molecule type" value="Genomic_DNA"/>
</dbReference>
<reference evidence="1 3" key="1">
    <citation type="journal article" date="2015" name="Genome Announc.">
        <title>Complete Genome Sequence of Corynebacterium kutscheri DSM 20755, a Corynebacterial Type Strain with Remarkably Low G+C Content of Chromosomal DNA.</title>
        <authorList>
            <person name="Ruckert C."/>
            <person name="Albersmeier A."/>
            <person name="Winkler A."/>
            <person name="Tauch A."/>
        </authorList>
    </citation>
    <scope>NUCLEOTIDE SEQUENCE [LARGE SCALE GENOMIC DNA]</scope>
    <source>
        <strain evidence="1 3">DSM 20755</strain>
    </source>
</reference>
<dbReference type="AlphaFoldDB" id="A0A0F6R1Z3"/>
<name>A0A0F6R1Z3_9CORY</name>
<reference evidence="2 4" key="2">
    <citation type="submission" date="2018-12" db="EMBL/GenBank/DDBJ databases">
        <authorList>
            <consortium name="Pathogen Informatics"/>
        </authorList>
    </citation>
    <scope>NUCLEOTIDE SEQUENCE [LARGE SCALE GENOMIC DNA]</scope>
    <source>
        <strain evidence="2 4">NCTC949</strain>
    </source>
</reference>
<gene>
    <name evidence="2" type="ORF">NCTC949_00827</name>
    <name evidence="1" type="ORF">UL82_10115</name>
</gene>
<dbReference type="RefSeq" id="WP_046440770.1">
    <property type="nucleotide sequence ID" value="NZ_CP011312.1"/>
</dbReference>
<evidence type="ECO:0000313" key="4">
    <source>
        <dbReference type="Proteomes" id="UP000271380"/>
    </source>
</evidence>
<dbReference type="KEGG" id="cku:UL82_10115"/>
<organism evidence="1 3">
    <name type="scientific">Corynebacterium kutscheri</name>
    <dbReference type="NCBI Taxonomy" id="35755"/>
    <lineage>
        <taxon>Bacteria</taxon>
        <taxon>Bacillati</taxon>
        <taxon>Actinomycetota</taxon>
        <taxon>Actinomycetes</taxon>
        <taxon>Mycobacteriales</taxon>
        <taxon>Corynebacteriaceae</taxon>
        <taxon>Corynebacterium</taxon>
    </lineage>
</organism>
<evidence type="ECO:0000313" key="2">
    <source>
        <dbReference type="EMBL" id="VEH05856.1"/>
    </source>
</evidence>
<dbReference type="HOGENOM" id="CLU_2301066_0_0_11"/>
<dbReference type="Proteomes" id="UP000271380">
    <property type="component" value="Chromosome"/>
</dbReference>
<keyword evidence="3" id="KW-1185">Reference proteome</keyword>
<dbReference type="Proteomes" id="UP000033457">
    <property type="component" value="Chromosome"/>
</dbReference>
<sequence>MRVQQNYLPIYLIEKLVRGALIEIGENISIFIFACGTKPDVGYSWFDGYDCSGHRAGTPFFFLGSTMRKAHIFKYFDGTMVTGVAAVATSGIIGATGTKY</sequence>
<accession>A0A0F6R1Z3</accession>
<dbReference type="EMBL" id="CP011312">
    <property type="protein sequence ID" value="AKE42160.1"/>
    <property type="molecule type" value="Genomic_DNA"/>
</dbReference>
<evidence type="ECO:0000313" key="3">
    <source>
        <dbReference type="Proteomes" id="UP000033457"/>
    </source>
</evidence>